<evidence type="ECO:0000256" key="1">
    <source>
        <dbReference type="ARBA" id="ARBA00002274"/>
    </source>
</evidence>
<comment type="similarity">
    <text evidence="13">Belongs to the LpxK family.</text>
</comment>
<dbReference type="Proteomes" id="UP001148932">
    <property type="component" value="Unassembled WGS sequence"/>
</dbReference>
<feature type="compositionally biased region" description="Pro residues" evidence="14">
    <location>
        <begin position="9"/>
        <end position="21"/>
    </location>
</feature>
<evidence type="ECO:0000256" key="14">
    <source>
        <dbReference type="SAM" id="MobiDB-lite"/>
    </source>
</evidence>
<evidence type="ECO:0000313" key="15">
    <source>
        <dbReference type="EMBL" id="MDD2179853.1"/>
    </source>
</evidence>
<feature type="binding site" evidence="13">
    <location>
        <begin position="81"/>
        <end position="88"/>
    </location>
    <ligand>
        <name>ATP</name>
        <dbReference type="ChEBI" id="CHEBI:30616"/>
    </ligand>
</feature>
<dbReference type="PANTHER" id="PTHR42724:SF1">
    <property type="entry name" value="TETRAACYLDISACCHARIDE 4'-KINASE, MITOCHONDRIAL-RELATED"/>
    <property type="match status" value="1"/>
</dbReference>
<dbReference type="PANTHER" id="PTHR42724">
    <property type="entry name" value="TETRAACYLDISACCHARIDE 4'-KINASE"/>
    <property type="match status" value="1"/>
</dbReference>
<comment type="function">
    <text evidence="1 13">Transfers the gamma-phosphate of ATP to the 4'-position of a tetraacyldisaccharide 1-phosphate intermediate (termed DS-1-P) to form tetraacyldisaccharide 1,4'-bis-phosphate (lipid IVA).</text>
</comment>
<dbReference type="Pfam" id="PF02606">
    <property type="entry name" value="LpxK"/>
    <property type="match status" value="1"/>
</dbReference>
<comment type="pathway">
    <text evidence="2 13">Glycolipid biosynthesis; lipid IV(A) biosynthesis; lipid IV(A) from (3R)-3-hydroxytetradecanoyl-[acyl-carrier-protein] and UDP-N-acetyl-alpha-D-glucosamine: step 6/6.</text>
</comment>
<organism evidence="15 16">
    <name type="scientific">Acidovorax benzenivorans</name>
    <dbReference type="NCBI Taxonomy" id="2987520"/>
    <lineage>
        <taxon>Bacteria</taxon>
        <taxon>Pseudomonadati</taxon>
        <taxon>Pseudomonadota</taxon>
        <taxon>Betaproteobacteria</taxon>
        <taxon>Burkholderiales</taxon>
        <taxon>Comamonadaceae</taxon>
        <taxon>Acidovorax</taxon>
    </lineage>
</organism>
<comment type="catalytic activity">
    <reaction evidence="13">
        <text>a lipid A disaccharide + ATP = a lipid IVA + ADP + H(+)</text>
        <dbReference type="Rhea" id="RHEA:67840"/>
        <dbReference type="ChEBI" id="CHEBI:15378"/>
        <dbReference type="ChEBI" id="CHEBI:30616"/>
        <dbReference type="ChEBI" id="CHEBI:176343"/>
        <dbReference type="ChEBI" id="CHEBI:176425"/>
        <dbReference type="ChEBI" id="CHEBI:456216"/>
        <dbReference type="EC" id="2.7.1.130"/>
    </reaction>
</comment>
<evidence type="ECO:0000256" key="7">
    <source>
        <dbReference type="ARBA" id="ARBA00022679"/>
    </source>
</evidence>
<evidence type="ECO:0000256" key="2">
    <source>
        <dbReference type="ARBA" id="ARBA00004870"/>
    </source>
</evidence>
<dbReference type="RefSeq" id="WP_274113376.1">
    <property type="nucleotide sequence ID" value="NZ_JAPCKI010000016.1"/>
</dbReference>
<keyword evidence="7 13" id="KW-0808">Transferase</keyword>
<name>A0ABT5S1L9_9BURK</name>
<evidence type="ECO:0000313" key="16">
    <source>
        <dbReference type="Proteomes" id="UP001148932"/>
    </source>
</evidence>
<keyword evidence="16" id="KW-1185">Reference proteome</keyword>
<keyword evidence="11 13" id="KW-0443">Lipid metabolism</keyword>
<keyword evidence="10 13" id="KW-0067">ATP-binding</keyword>
<dbReference type="InterPro" id="IPR003758">
    <property type="entry name" value="LpxK"/>
</dbReference>
<feature type="region of interest" description="Disordered" evidence="14">
    <location>
        <begin position="1"/>
        <end position="24"/>
    </location>
</feature>
<evidence type="ECO:0000256" key="9">
    <source>
        <dbReference type="ARBA" id="ARBA00022777"/>
    </source>
</evidence>
<evidence type="ECO:0000256" key="8">
    <source>
        <dbReference type="ARBA" id="ARBA00022741"/>
    </source>
</evidence>
<keyword evidence="9 13" id="KW-0418">Kinase</keyword>
<dbReference type="GO" id="GO:0009029">
    <property type="term" value="F:lipid-A 4'-kinase activity"/>
    <property type="evidence" value="ECO:0007669"/>
    <property type="project" value="UniProtKB-EC"/>
</dbReference>
<keyword evidence="6 13" id="KW-0441">Lipid A biosynthesis</keyword>
<evidence type="ECO:0000256" key="12">
    <source>
        <dbReference type="ARBA" id="ARBA00029757"/>
    </source>
</evidence>
<evidence type="ECO:0000256" key="5">
    <source>
        <dbReference type="ARBA" id="ARBA00022516"/>
    </source>
</evidence>
<comment type="caution">
    <text evidence="15">The sequence shown here is derived from an EMBL/GenBank/DDBJ whole genome shotgun (WGS) entry which is preliminary data.</text>
</comment>
<evidence type="ECO:0000256" key="13">
    <source>
        <dbReference type="HAMAP-Rule" id="MF_00409"/>
    </source>
</evidence>
<evidence type="ECO:0000256" key="6">
    <source>
        <dbReference type="ARBA" id="ARBA00022556"/>
    </source>
</evidence>
<reference evidence="15" key="1">
    <citation type="submission" date="2022-10" db="EMBL/GenBank/DDBJ databases">
        <title>Description of microaerobic benzene degrading bacteria.</title>
        <authorList>
            <person name="Bedics A."/>
            <person name="Tancsics A."/>
            <person name="Banerjee S."/>
        </authorList>
    </citation>
    <scope>NUCLEOTIDE SEQUENCE</scope>
    <source>
        <strain evidence="15">D2M1</strain>
    </source>
</reference>
<dbReference type="HAMAP" id="MF_00409">
    <property type="entry name" value="LpxK"/>
    <property type="match status" value="1"/>
</dbReference>
<evidence type="ECO:0000256" key="11">
    <source>
        <dbReference type="ARBA" id="ARBA00023098"/>
    </source>
</evidence>
<keyword evidence="5 13" id="KW-0444">Lipid biosynthesis</keyword>
<dbReference type="EC" id="2.7.1.130" evidence="3 13"/>
<dbReference type="NCBIfam" id="TIGR00682">
    <property type="entry name" value="lpxK"/>
    <property type="match status" value="1"/>
</dbReference>
<proteinExistence type="inferred from homology"/>
<evidence type="ECO:0000256" key="4">
    <source>
        <dbReference type="ARBA" id="ARBA00016436"/>
    </source>
</evidence>
<evidence type="ECO:0000256" key="3">
    <source>
        <dbReference type="ARBA" id="ARBA00012071"/>
    </source>
</evidence>
<dbReference type="EMBL" id="JAPCKI010000016">
    <property type="protein sequence ID" value="MDD2179853.1"/>
    <property type="molecule type" value="Genomic_DNA"/>
</dbReference>
<sequence>MAGSGPQAPRAPAPPAPPPSSPAAEQRLQKIWQSRGPAAWALWPVSLVYGSLVTLRRWLYRWGWLRAEHPGRPVIVVGNVIAGGAGKTPVVIALVKHLQARGLRAGVISRGYGRSTQDCRAVRPDSPASEVGDEPALIARSVAGGGTVPVFVAPRRITAARALLAAHPDTDVIICDDGLQHLALQRDLEICIFNDQGIGNGFLLPAGPLREPWPRPVDLVLHAGSAPPRRTTAPAFALQRSLARYALQSDGHQVPLADLRGHPLHAVAAVARPGDFFAMLRAQGLTLERTEALPDHYDFDSWQRISDKRIPLICTEKDAVKLWGHHPDALAVPLAVQMAQPFFDALDGWLTQVVPSPAATRPPLSSAPA</sequence>
<keyword evidence="8 13" id="KW-0547">Nucleotide-binding</keyword>
<protein>
    <recommendedName>
        <fullName evidence="4 13">Tetraacyldisaccharide 4'-kinase</fullName>
        <ecNumber evidence="3 13">2.7.1.130</ecNumber>
    </recommendedName>
    <alternativeName>
        <fullName evidence="12 13">Lipid A 4'-kinase</fullName>
    </alternativeName>
</protein>
<gene>
    <name evidence="13 15" type="primary">lpxK</name>
    <name evidence="15" type="ORF">OIN59_20635</name>
</gene>
<dbReference type="InterPro" id="IPR027417">
    <property type="entry name" value="P-loop_NTPase"/>
</dbReference>
<accession>A0ABT5S1L9</accession>
<dbReference type="SUPFAM" id="SSF52540">
    <property type="entry name" value="P-loop containing nucleoside triphosphate hydrolases"/>
    <property type="match status" value="1"/>
</dbReference>
<evidence type="ECO:0000256" key="10">
    <source>
        <dbReference type="ARBA" id="ARBA00022840"/>
    </source>
</evidence>